<dbReference type="AlphaFoldDB" id="A0A1H7UZA2"/>
<evidence type="ECO:0000256" key="3">
    <source>
        <dbReference type="ARBA" id="ARBA00023004"/>
    </source>
</evidence>
<dbReference type="STRING" id="43775.SAMN04489760_102210"/>
<dbReference type="InterPro" id="IPR003265">
    <property type="entry name" value="HhH-GPD_domain"/>
</dbReference>
<reference evidence="6 7" key="1">
    <citation type="submission" date="2016-10" db="EMBL/GenBank/DDBJ databases">
        <authorList>
            <person name="de Groot N.N."/>
        </authorList>
    </citation>
    <scope>NUCLEOTIDE SEQUENCE [LARGE SCALE GENOMIC DNA]</scope>
    <source>
        <strain evidence="6 7">DSM 8423</strain>
    </source>
</reference>
<keyword evidence="3" id="KW-0408">Iron</keyword>
<dbReference type="PIRSF" id="PIRSF001435">
    <property type="entry name" value="Nth"/>
    <property type="match status" value="1"/>
</dbReference>
<evidence type="ECO:0000256" key="1">
    <source>
        <dbReference type="ARBA" id="ARBA00022485"/>
    </source>
</evidence>
<dbReference type="CDD" id="cd00056">
    <property type="entry name" value="ENDO3c"/>
    <property type="match status" value="1"/>
</dbReference>
<dbReference type="GO" id="GO:0003824">
    <property type="term" value="F:catalytic activity"/>
    <property type="evidence" value="ECO:0007669"/>
    <property type="project" value="InterPro"/>
</dbReference>
<evidence type="ECO:0000259" key="5">
    <source>
        <dbReference type="SMART" id="SM00478"/>
    </source>
</evidence>
<keyword evidence="7" id="KW-1185">Reference proteome</keyword>
<protein>
    <submittedName>
        <fullName evidence="6">DNA-3-methyladenine glycosylase III</fullName>
    </submittedName>
</protein>
<dbReference type="RefSeq" id="WP_093882128.1">
    <property type="nucleotide sequence ID" value="NZ_FOBS01000002.1"/>
</dbReference>
<name>A0A1H7UZA2_9BACT</name>
<sequence>MTEASALSVIYDKLNSHFGDLHWWPAETAFEVIVGAILTQNTAWQNVERALDNLRAASLLEPKSLYEADSRVLEDLIRPAGYFRIKTSRVKNFLSFLDSHYGLDLGKMFSEDLWQLRGKMLAVNGIGKETADSILLYAGSQPIFVIDAYTKRIFSRHGMVASDISYDALQEYVMRSLPQDVPLYNQYHALIVNAGKRYCRTVPRCEECPLKSVGCCE</sequence>
<gene>
    <name evidence="6" type="ORF">SAMN04489760_102210</name>
</gene>
<evidence type="ECO:0000313" key="7">
    <source>
        <dbReference type="Proteomes" id="UP000198744"/>
    </source>
</evidence>
<dbReference type="GO" id="GO:0046872">
    <property type="term" value="F:metal ion binding"/>
    <property type="evidence" value="ECO:0007669"/>
    <property type="project" value="UniProtKB-KW"/>
</dbReference>
<feature type="domain" description="HhH-GPD" evidence="5">
    <location>
        <begin position="38"/>
        <end position="197"/>
    </location>
</feature>
<dbReference type="GO" id="GO:0051539">
    <property type="term" value="F:4 iron, 4 sulfur cluster binding"/>
    <property type="evidence" value="ECO:0007669"/>
    <property type="project" value="UniProtKB-KW"/>
</dbReference>
<dbReference type="Pfam" id="PF00730">
    <property type="entry name" value="HhH-GPD"/>
    <property type="match status" value="1"/>
</dbReference>
<keyword evidence="1" id="KW-0004">4Fe-4S</keyword>
<evidence type="ECO:0000256" key="4">
    <source>
        <dbReference type="ARBA" id="ARBA00023014"/>
    </source>
</evidence>
<evidence type="ECO:0000313" key="6">
    <source>
        <dbReference type="EMBL" id="SEM02270.1"/>
    </source>
</evidence>
<proteinExistence type="predicted"/>
<keyword evidence="4" id="KW-0411">Iron-sulfur</keyword>
<keyword evidence="2" id="KW-0479">Metal-binding</keyword>
<dbReference type="Proteomes" id="UP000198744">
    <property type="component" value="Unassembled WGS sequence"/>
</dbReference>
<dbReference type="SUPFAM" id="SSF48150">
    <property type="entry name" value="DNA-glycosylase"/>
    <property type="match status" value="1"/>
</dbReference>
<dbReference type="GO" id="GO:0006284">
    <property type="term" value="P:base-excision repair"/>
    <property type="evidence" value="ECO:0007669"/>
    <property type="project" value="InterPro"/>
</dbReference>
<organism evidence="6 7">
    <name type="scientific">Syntrophus gentianae</name>
    <dbReference type="NCBI Taxonomy" id="43775"/>
    <lineage>
        <taxon>Bacteria</taxon>
        <taxon>Pseudomonadati</taxon>
        <taxon>Thermodesulfobacteriota</taxon>
        <taxon>Syntrophia</taxon>
        <taxon>Syntrophales</taxon>
        <taxon>Syntrophaceae</taxon>
        <taxon>Syntrophus</taxon>
    </lineage>
</organism>
<evidence type="ECO:0000256" key="2">
    <source>
        <dbReference type="ARBA" id="ARBA00022723"/>
    </source>
</evidence>
<dbReference type="OrthoDB" id="9802365at2"/>
<accession>A0A1H7UZA2</accession>
<dbReference type="EMBL" id="FOBS01000002">
    <property type="protein sequence ID" value="SEM02270.1"/>
    <property type="molecule type" value="Genomic_DNA"/>
</dbReference>
<dbReference type="InterPro" id="IPR023170">
    <property type="entry name" value="HhH_base_excis_C"/>
</dbReference>
<dbReference type="InterPro" id="IPR011257">
    <property type="entry name" value="DNA_glycosylase"/>
</dbReference>
<dbReference type="PANTHER" id="PTHR10359:SF19">
    <property type="entry name" value="DNA REPAIR GLYCOSYLASE MJ1434-RELATED"/>
    <property type="match status" value="1"/>
</dbReference>
<dbReference type="Gene3D" id="1.10.1670.10">
    <property type="entry name" value="Helix-hairpin-Helix base-excision DNA repair enzymes (C-terminal)"/>
    <property type="match status" value="1"/>
</dbReference>
<dbReference type="SMART" id="SM00478">
    <property type="entry name" value="ENDO3c"/>
    <property type="match status" value="1"/>
</dbReference>
<dbReference type="PANTHER" id="PTHR10359">
    <property type="entry name" value="A/G-SPECIFIC ADENINE GLYCOSYLASE/ENDONUCLEASE III"/>
    <property type="match status" value="1"/>
</dbReference>
<dbReference type="Gene3D" id="1.10.340.30">
    <property type="entry name" value="Hypothetical protein, domain 2"/>
    <property type="match status" value="1"/>
</dbReference>